<evidence type="ECO:0000256" key="1">
    <source>
        <dbReference type="ARBA" id="ARBA00004377"/>
    </source>
</evidence>
<feature type="domain" description="Multidrug resistance protein MdtA-like barrel-sandwich hybrid" evidence="12">
    <location>
        <begin position="117"/>
        <end position="362"/>
    </location>
</feature>
<dbReference type="PRINTS" id="PR01490">
    <property type="entry name" value="RTXTOXIND"/>
</dbReference>
<comment type="subcellular location">
    <subcellularLocation>
        <location evidence="1 9">Cell inner membrane</location>
        <topology evidence="1 9">Single-pass membrane protein</topology>
    </subcellularLocation>
</comment>
<dbReference type="RefSeq" id="WP_184013072.1">
    <property type="nucleotide sequence ID" value="NZ_JACIJS010000013.1"/>
</dbReference>
<protein>
    <recommendedName>
        <fullName evidence="9">Membrane fusion protein (MFP) family protein</fullName>
    </recommendedName>
</protein>
<comment type="caution">
    <text evidence="14">The sequence shown here is derived from an EMBL/GenBank/DDBJ whole genome shotgun (WGS) entry which is preliminary data.</text>
</comment>
<dbReference type="InterPro" id="IPR050739">
    <property type="entry name" value="MFP"/>
</dbReference>
<dbReference type="PROSITE" id="PS00543">
    <property type="entry name" value="HLYD_FAMILY"/>
    <property type="match status" value="1"/>
</dbReference>
<evidence type="ECO:0000256" key="5">
    <source>
        <dbReference type="ARBA" id="ARBA00022519"/>
    </source>
</evidence>
<dbReference type="InterPro" id="IPR010129">
    <property type="entry name" value="T1SS_HlyD"/>
</dbReference>
<keyword evidence="5 9" id="KW-0997">Cell inner membrane</keyword>
<feature type="coiled-coil region" evidence="10">
    <location>
        <begin position="215"/>
        <end position="242"/>
    </location>
</feature>
<feature type="region of interest" description="Disordered" evidence="11">
    <location>
        <begin position="1"/>
        <end position="35"/>
    </location>
</feature>
<feature type="domain" description="AprE-like beta-barrel" evidence="13">
    <location>
        <begin position="378"/>
        <end position="468"/>
    </location>
</feature>
<dbReference type="PANTHER" id="PTHR30386">
    <property type="entry name" value="MEMBRANE FUSION SUBUNIT OF EMRAB-TOLC MULTIDRUG EFFLUX PUMP"/>
    <property type="match status" value="1"/>
</dbReference>
<dbReference type="GO" id="GO:0009306">
    <property type="term" value="P:protein secretion"/>
    <property type="evidence" value="ECO:0007669"/>
    <property type="project" value="InterPro"/>
</dbReference>
<evidence type="ECO:0000259" key="12">
    <source>
        <dbReference type="Pfam" id="PF25917"/>
    </source>
</evidence>
<dbReference type="Pfam" id="PF26002">
    <property type="entry name" value="Beta-barrel_AprE"/>
    <property type="match status" value="1"/>
</dbReference>
<accession>A0A840X2P9</accession>
<feature type="transmembrane region" description="Helical" evidence="9">
    <location>
        <begin position="78"/>
        <end position="96"/>
    </location>
</feature>
<dbReference type="Gene3D" id="2.40.30.170">
    <property type="match status" value="1"/>
</dbReference>
<sequence>MSKFSITIPSKDARPVTPRRPPASPKPPETPAPNPQAIAVMQADDAPIIARQSARDSYEFMPALLEVMERPASPTGRLLVYIICTLFALAVAWATFGRVDIVAMAPGTIQPEGGAVIVQASKSGTIAQVWVEEGDRVQEGDILLTLDDREATAPRGQIEERLLRQTMTARVNARLLEMLEAPVENRLADLPLPPELEALAETQAQARLATFLAEQDRQLAEISELETRLAVARANVAERQDALPLYREHEANIASLATRGLVRQAEWLEVQLALAQQEETLLREEGEITMIGAQLATLRANRAARIQAARYAAVEALLEAEQTGSIALIERARLDTVDERLTVRAPRDGVMARVDVDEGGTIVQPGLVIMTILPEDDLVVEARLPSRDIGFVALGMEVAVKVDAYPYTRFGHLDGTVTTISADSTIAEGEREPAYTITVTLAADALEVEGNRYPISTGMQVTADIRTGERSILDYFLSPIRASVQETLRER</sequence>
<dbReference type="NCBIfam" id="TIGR01843">
    <property type="entry name" value="type_I_hlyD"/>
    <property type="match status" value="1"/>
</dbReference>
<evidence type="ECO:0000256" key="11">
    <source>
        <dbReference type="SAM" id="MobiDB-lite"/>
    </source>
</evidence>
<dbReference type="InterPro" id="IPR006144">
    <property type="entry name" value="Secretion_HlyD_CS"/>
</dbReference>
<dbReference type="PANTHER" id="PTHR30386:SF26">
    <property type="entry name" value="TRANSPORT PROTEIN COMB"/>
    <property type="match status" value="1"/>
</dbReference>
<dbReference type="AlphaFoldDB" id="A0A840X2P9"/>
<evidence type="ECO:0000313" key="15">
    <source>
        <dbReference type="Proteomes" id="UP000553766"/>
    </source>
</evidence>
<feature type="compositionally biased region" description="Pro residues" evidence="11">
    <location>
        <begin position="18"/>
        <end position="34"/>
    </location>
</feature>
<dbReference type="SUPFAM" id="SSF51230">
    <property type="entry name" value="Single hybrid motif"/>
    <property type="match status" value="1"/>
</dbReference>
<keyword evidence="6 9" id="KW-0812">Transmembrane</keyword>
<keyword evidence="4 9" id="KW-1003">Cell membrane</keyword>
<evidence type="ECO:0000256" key="8">
    <source>
        <dbReference type="ARBA" id="ARBA00023136"/>
    </source>
</evidence>
<evidence type="ECO:0000259" key="13">
    <source>
        <dbReference type="Pfam" id="PF26002"/>
    </source>
</evidence>
<dbReference type="InterPro" id="IPR058625">
    <property type="entry name" value="MdtA-like_BSH"/>
</dbReference>
<evidence type="ECO:0000256" key="9">
    <source>
        <dbReference type="RuleBase" id="RU365093"/>
    </source>
</evidence>
<keyword evidence="10" id="KW-0175">Coiled coil</keyword>
<comment type="similarity">
    <text evidence="2 9">Belongs to the membrane fusion protein (MFP) (TC 8.A.1) family.</text>
</comment>
<evidence type="ECO:0000256" key="2">
    <source>
        <dbReference type="ARBA" id="ARBA00009477"/>
    </source>
</evidence>
<evidence type="ECO:0000256" key="7">
    <source>
        <dbReference type="ARBA" id="ARBA00022989"/>
    </source>
</evidence>
<dbReference type="EMBL" id="JACIJS010000013">
    <property type="protein sequence ID" value="MBB5517114.1"/>
    <property type="molecule type" value="Genomic_DNA"/>
</dbReference>
<evidence type="ECO:0000256" key="3">
    <source>
        <dbReference type="ARBA" id="ARBA00022448"/>
    </source>
</evidence>
<keyword evidence="8 9" id="KW-0472">Membrane</keyword>
<keyword evidence="3 9" id="KW-0813">Transport</keyword>
<dbReference type="Proteomes" id="UP000553766">
    <property type="component" value="Unassembled WGS sequence"/>
</dbReference>
<proteinExistence type="inferred from homology"/>
<evidence type="ECO:0000256" key="6">
    <source>
        <dbReference type="ARBA" id="ARBA00022692"/>
    </source>
</evidence>
<keyword evidence="7 9" id="KW-1133">Transmembrane helix</keyword>
<keyword evidence="15" id="KW-1185">Reference proteome</keyword>
<evidence type="ECO:0000256" key="4">
    <source>
        <dbReference type="ARBA" id="ARBA00022475"/>
    </source>
</evidence>
<organism evidence="14 15">
    <name type="scientific">Rubricella aquisinus</name>
    <dbReference type="NCBI Taxonomy" id="2028108"/>
    <lineage>
        <taxon>Bacteria</taxon>
        <taxon>Pseudomonadati</taxon>
        <taxon>Pseudomonadota</taxon>
        <taxon>Alphaproteobacteria</taxon>
        <taxon>Rhodobacterales</taxon>
        <taxon>Paracoccaceae</taxon>
        <taxon>Rubricella</taxon>
    </lineage>
</organism>
<dbReference type="Pfam" id="PF25917">
    <property type="entry name" value="BSH_RND"/>
    <property type="match status" value="1"/>
</dbReference>
<evidence type="ECO:0000256" key="10">
    <source>
        <dbReference type="SAM" id="Coils"/>
    </source>
</evidence>
<name>A0A840X2P9_9RHOB</name>
<dbReference type="InterPro" id="IPR011053">
    <property type="entry name" value="Single_hybrid_motif"/>
</dbReference>
<gene>
    <name evidence="14" type="ORF">FHS89_003160</name>
</gene>
<evidence type="ECO:0000313" key="14">
    <source>
        <dbReference type="EMBL" id="MBB5517114.1"/>
    </source>
</evidence>
<reference evidence="14 15" key="1">
    <citation type="submission" date="2020-08" db="EMBL/GenBank/DDBJ databases">
        <title>Genomic Encyclopedia of Type Strains, Phase IV (KMG-IV): sequencing the most valuable type-strain genomes for metagenomic binning, comparative biology and taxonomic classification.</title>
        <authorList>
            <person name="Goeker M."/>
        </authorList>
    </citation>
    <scope>NUCLEOTIDE SEQUENCE [LARGE SCALE GENOMIC DNA]</scope>
    <source>
        <strain evidence="14 15">DSM 103377</strain>
    </source>
</reference>
<dbReference type="InterPro" id="IPR058982">
    <property type="entry name" value="Beta-barrel_AprE"/>
</dbReference>
<dbReference type="Gene3D" id="2.40.50.100">
    <property type="match status" value="1"/>
</dbReference>
<dbReference type="GO" id="GO:0005886">
    <property type="term" value="C:plasma membrane"/>
    <property type="evidence" value="ECO:0007669"/>
    <property type="project" value="UniProtKB-SubCell"/>
</dbReference>